<dbReference type="PROSITE" id="PS51257">
    <property type="entry name" value="PROKAR_LIPOPROTEIN"/>
    <property type="match status" value="1"/>
</dbReference>
<organism evidence="1 2">
    <name type="scientific">Nonlabens mediterrranea</name>
    <dbReference type="NCBI Taxonomy" id="1419947"/>
    <lineage>
        <taxon>Bacteria</taxon>
        <taxon>Pseudomonadati</taxon>
        <taxon>Bacteroidota</taxon>
        <taxon>Flavobacteriia</taxon>
        <taxon>Flavobacteriales</taxon>
        <taxon>Flavobacteriaceae</taxon>
        <taxon>Nonlabens</taxon>
    </lineage>
</organism>
<gene>
    <name evidence="1" type="ORF">FNJ87_06400</name>
</gene>
<comment type="caution">
    <text evidence="1">The sequence shown here is derived from an EMBL/GenBank/DDBJ whole genome shotgun (WGS) entry which is preliminary data.</text>
</comment>
<evidence type="ECO:0008006" key="3">
    <source>
        <dbReference type="Google" id="ProtNLM"/>
    </source>
</evidence>
<name>A0ABS0A577_9FLAO</name>
<proteinExistence type="predicted"/>
<dbReference type="Proteomes" id="UP001194729">
    <property type="component" value="Unassembled WGS sequence"/>
</dbReference>
<accession>A0ABS0A577</accession>
<keyword evidence="2" id="KW-1185">Reference proteome</keyword>
<evidence type="ECO:0000313" key="1">
    <source>
        <dbReference type="EMBL" id="MBF4983978.1"/>
    </source>
</evidence>
<protein>
    <recommendedName>
        <fullName evidence="3">Lipocalin-like domain-containing protein</fullName>
    </recommendedName>
</protein>
<reference evidence="1 2" key="1">
    <citation type="submission" date="2020-11" db="EMBL/GenBank/DDBJ databases">
        <title>P. mediterranea TC4 genome.</title>
        <authorList>
            <person name="Molmeret M."/>
        </authorList>
    </citation>
    <scope>NUCLEOTIDE SEQUENCE [LARGE SCALE GENOMIC DNA]</scope>
    <source>
        <strain evidence="1 2">TC4</strain>
    </source>
</reference>
<evidence type="ECO:0000313" key="2">
    <source>
        <dbReference type="Proteomes" id="UP001194729"/>
    </source>
</evidence>
<dbReference type="EMBL" id="JADKYU010000326">
    <property type="protein sequence ID" value="MBF4983978.1"/>
    <property type="molecule type" value="Genomic_DNA"/>
</dbReference>
<sequence length="153" mass="17877">MNRLLLLLTICSLVSCKREFSKGPQLNWLQGKWQRVDDQLGRSTFENWRMQIDGTYLGHGFTLAENDTVFEEKLAIKPLNKLVKNDNRWVFQVTSVNESSTIFMIKESTNNSFTAVNLENEFPTHIRYTFINDSLKAVVYNDKKSINFTFKKK</sequence>